<gene>
    <name evidence="2" type="ORF">K444DRAFT_670559</name>
</gene>
<dbReference type="OrthoDB" id="3462613at2759"/>
<evidence type="ECO:0000256" key="1">
    <source>
        <dbReference type="SAM" id="Phobius"/>
    </source>
</evidence>
<dbReference type="GeneID" id="36595719"/>
<protein>
    <submittedName>
        <fullName evidence="2">Uncharacterized protein</fullName>
    </submittedName>
</protein>
<organism evidence="2 3">
    <name type="scientific">Hyaloscypha bicolor E</name>
    <dbReference type="NCBI Taxonomy" id="1095630"/>
    <lineage>
        <taxon>Eukaryota</taxon>
        <taxon>Fungi</taxon>
        <taxon>Dikarya</taxon>
        <taxon>Ascomycota</taxon>
        <taxon>Pezizomycotina</taxon>
        <taxon>Leotiomycetes</taxon>
        <taxon>Helotiales</taxon>
        <taxon>Hyaloscyphaceae</taxon>
        <taxon>Hyaloscypha</taxon>
        <taxon>Hyaloscypha bicolor</taxon>
    </lineage>
</organism>
<dbReference type="AlphaFoldDB" id="A0A2J6SFY2"/>
<accession>A0A2J6SFY2</accession>
<feature type="transmembrane region" description="Helical" evidence="1">
    <location>
        <begin position="78"/>
        <end position="98"/>
    </location>
</feature>
<name>A0A2J6SFY2_9HELO</name>
<feature type="transmembrane region" description="Helical" evidence="1">
    <location>
        <begin position="41"/>
        <end position="58"/>
    </location>
</feature>
<dbReference type="EMBL" id="KZ613919">
    <property type="protein sequence ID" value="PMD49671.1"/>
    <property type="molecule type" value="Genomic_DNA"/>
</dbReference>
<evidence type="ECO:0000313" key="2">
    <source>
        <dbReference type="EMBL" id="PMD49671.1"/>
    </source>
</evidence>
<keyword evidence="1" id="KW-1133">Transmembrane helix</keyword>
<keyword evidence="1" id="KW-0472">Membrane</keyword>
<proteinExistence type="predicted"/>
<reference evidence="2 3" key="1">
    <citation type="submission" date="2016-04" db="EMBL/GenBank/DDBJ databases">
        <title>A degradative enzymes factory behind the ericoid mycorrhizal symbiosis.</title>
        <authorList>
            <consortium name="DOE Joint Genome Institute"/>
            <person name="Martino E."/>
            <person name="Morin E."/>
            <person name="Grelet G."/>
            <person name="Kuo A."/>
            <person name="Kohler A."/>
            <person name="Daghino S."/>
            <person name="Barry K."/>
            <person name="Choi C."/>
            <person name="Cichocki N."/>
            <person name="Clum A."/>
            <person name="Copeland A."/>
            <person name="Hainaut M."/>
            <person name="Haridas S."/>
            <person name="Labutti K."/>
            <person name="Lindquist E."/>
            <person name="Lipzen A."/>
            <person name="Khouja H.-R."/>
            <person name="Murat C."/>
            <person name="Ohm R."/>
            <person name="Olson A."/>
            <person name="Spatafora J."/>
            <person name="Veneault-Fourrey C."/>
            <person name="Henrissat B."/>
            <person name="Grigoriev I."/>
            <person name="Martin F."/>
            <person name="Perotto S."/>
        </authorList>
    </citation>
    <scope>NUCLEOTIDE SEQUENCE [LARGE SCALE GENOMIC DNA]</scope>
    <source>
        <strain evidence="2 3">E</strain>
    </source>
</reference>
<sequence length="111" mass="12644">MASSDNANTPSYRGKDAARIVSPPTMKQDEGVAGNIRGIRLFFVYCLVCQIFSTYRAYEIYQSFDSWAGLNRKDKFFLAWGVVSIVAMTFFTAAYAVLEYRRRQTGKKDKV</sequence>
<keyword evidence="1" id="KW-0812">Transmembrane</keyword>
<dbReference type="RefSeq" id="XP_024726575.1">
    <property type="nucleotide sequence ID" value="XM_024887643.1"/>
</dbReference>
<evidence type="ECO:0000313" key="3">
    <source>
        <dbReference type="Proteomes" id="UP000235371"/>
    </source>
</evidence>
<keyword evidence="3" id="KW-1185">Reference proteome</keyword>
<dbReference type="InParanoid" id="A0A2J6SFY2"/>
<dbReference type="Proteomes" id="UP000235371">
    <property type="component" value="Unassembled WGS sequence"/>
</dbReference>